<feature type="transmembrane region" description="Helical" evidence="1">
    <location>
        <begin position="45"/>
        <end position="61"/>
    </location>
</feature>
<evidence type="ECO:0000256" key="1">
    <source>
        <dbReference type="SAM" id="Phobius"/>
    </source>
</evidence>
<feature type="domain" description="CAAX prenyl protease 2/Lysostaphin resistance protein A-like" evidence="2">
    <location>
        <begin position="119"/>
        <end position="210"/>
    </location>
</feature>
<protein>
    <recommendedName>
        <fullName evidence="2">CAAX prenyl protease 2/Lysostaphin resistance protein A-like domain-containing protein</fullName>
    </recommendedName>
</protein>
<keyword evidence="1" id="KW-0812">Transmembrane</keyword>
<comment type="caution">
    <text evidence="3">The sequence shown here is derived from an EMBL/GenBank/DDBJ whole genome shotgun (WGS) entry which is preliminary data.</text>
</comment>
<feature type="transmembrane region" description="Helical" evidence="1">
    <location>
        <begin position="205"/>
        <end position="222"/>
    </location>
</feature>
<dbReference type="GO" id="GO:0004175">
    <property type="term" value="F:endopeptidase activity"/>
    <property type="evidence" value="ECO:0007669"/>
    <property type="project" value="UniProtKB-ARBA"/>
</dbReference>
<evidence type="ECO:0000259" key="2">
    <source>
        <dbReference type="Pfam" id="PF02517"/>
    </source>
</evidence>
<accession>A0A7K0DM30</accession>
<gene>
    <name evidence="3" type="ORF">NRB56_23210</name>
</gene>
<feature type="transmembrane region" description="Helical" evidence="1">
    <location>
        <begin position="21"/>
        <end position="39"/>
    </location>
</feature>
<reference evidence="3 4" key="1">
    <citation type="submission" date="2019-10" db="EMBL/GenBank/DDBJ databases">
        <title>Nocardia macrotermitis sp. nov. and Nocardia aurantia sp. nov., isolated from the gut of fungus growing-termite Macrotermes natalensis.</title>
        <authorList>
            <person name="Benndorf R."/>
            <person name="Schwitalla J."/>
            <person name="Martin K."/>
            <person name="De Beer W."/>
            <person name="Kaster A.-K."/>
            <person name="Vollmers J."/>
            <person name="Poulsen M."/>
            <person name="Beemelmanns C."/>
        </authorList>
    </citation>
    <scope>NUCLEOTIDE SEQUENCE [LARGE SCALE GENOMIC DNA]</scope>
    <source>
        <strain evidence="3 4">RB56</strain>
    </source>
</reference>
<dbReference type="PANTHER" id="PTHR39430:SF1">
    <property type="entry name" value="PROTEASE"/>
    <property type="match status" value="1"/>
</dbReference>
<keyword evidence="1" id="KW-0472">Membrane</keyword>
<dbReference type="GO" id="GO:0080120">
    <property type="term" value="P:CAAX-box protein maturation"/>
    <property type="evidence" value="ECO:0007669"/>
    <property type="project" value="UniProtKB-ARBA"/>
</dbReference>
<keyword evidence="1" id="KW-1133">Transmembrane helix</keyword>
<dbReference type="AlphaFoldDB" id="A0A7K0DM30"/>
<dbReference type="PANTHER" id="PTHR39430">
    <property type="entry name" value="MEMBRANE-ASSOCIATED PROTEASE-RELATED"/>
    <property type="match status" value="1"/>
</dbReference>
<dbReference type="Pfam" id="PF02517">
    <property type="entry name" value="Rce1-like"/>
    <property type="match status" value="1"/>
</dbReference>
<dbReference type="RefSeq" id="WP_153341136.1">
    <property type="nucleotide sequence ID" value="NZ_WEGI01000004.1"/>
</dbReference>
<feature type="transmembrane region" description="Helical" evidence="1">
    <location>
        <begin position="242"/>
        <end position="265"/>
    </location>
</feature>
<keyword evidence="4" id="KW-1185">Reference proteome</keyword>
<feature type="transmembrane region" description="Helical" evidence="1">
    <location>
        <begin position="81"/>
        <end position="107"/>
    </location>
</feature>
<evidence type="ECO:0000313" key="4">
    <source>
        <dbReference type="Proteomes" id="UP000431401"/>
    </source>
</evidence>
<feature type="transmembrane region" description="Helical" evidence="1">
    <location>
        <begin position="173"/>
        <end position="193"/>
    </location>
</feature>
<organism evidence="3 4">
    <name type="scientific">Nocardia aurantia</name>
    <dbReference type="NCBI Taxonomy" id="2585199"/>
    <lineage>
        <taxon>Bacteria</taxon>
        <taxon>Bacillati</taxon>
        <taxon>Actinomycetota</taxon>
        <taxon>Actinomycetes</taxon>
        <taxon>Mycobacteriales</taxon>
        <taxon>Nocardiaceae</taxon>
        <taxon>Nocardia</taxon>
    </lineage>
</organism>
<dbReference type="Proteomes" id="UP000431401">
    <property type="component" value="Unassembled WGS sequence"/>
</dbReference>
<dbReference type="InterPro" id="IPR003675">
    <property type="entry name" value="Rce1/LyrA-like_dom"/>
</dbReference>
<evidence type="ECO:0000313" key="3">
    <source>
        <dbReference type="EMBL" id="MQY26748.1"/>
    </source>
</evidence>
<sequence length="288" mass="29482">MTTTSDGYRAGRLCRILRSPLGWMLTGSAGIGAVAALTAMGPGPVPVLGAAVATVVYRVVMRRQARRETPEIAWRGATSAVLLGGALGVGFLAAAVLVIAACGGLSFSWAGNVPASVVGSAVASQIGGAVTEELMFRGLALQALEQWWGSRAALAVTGLFFGVAHLLNPGATVWSGLAIALEAGVMLGAAYLWRRSIWFVAGLHFGWNTVQQLLGIPVSGHASEGLFTADVHGADFLTGGGFGLEASIVPVIIALPLSALMVALARRRGTLLSARDTRTGPPAGADEQ</sequence>
<name>A0A7K0DM30_9NOCA</name>
<dbReference type="EMBL" id="WEGI01000004">
    <property type="protein sequence ID" value="MQY26748.1"/>
    <property type="molecule type" value="Genomic_DNA"/>
</dbReference>
<proteinExistence type="predicted"/>
<dbReference type="OrthoDB" id="193898at2"/>